<evidence type="ECO:0000256" key="9">
    <source>
        <dbReference type="ARBA" id="ARBA00022778"/>
    </source>
</evidence>
<dbReference type="OMA" id="AEWGEHE"/>
<evidence type="ECO:0000256" key="14">
    <source>
        <dbReference type="ARBA" id="ARBA00023235"/>
    </source>
</evidence>
<keyword evidence="14" id="KW-0413">Isomerase</keyword>
<dbReference type="RefSeq" id="XP_022653587.1">
    <property type="nucleotide sequence ID" value="XM_022797852.1"/>
</dbReference>
<dbReference type="GO" id="GO:0046872">
    <property type="term" value="F:metal ion binding"/>
    <property type="evidence" value="ECO:0007669"/>
    <property type="project" value="UniProtKB-KW"/>
</dbReference>
<keyword evidence="9" id="KW-0756">Sterol biosynthesis</keyword>
<dbReference type="AlphaFoldDB" id="A0A7M7K050"/>
<dbReference type="RefSeq" id="XP_022653590.1">
    <property type="nucleotide sequence ID" value="XM_022797855.1"/>
</dbReference>
<dbReference type="EC" id="5.3.3.2" evidence="6"/>
<dbReference type="GO" id="GO:0009240">
    <property type="term" value="P:isopentenyl diphosphate biosynthetic process"/>
    <property type="evidence" value="ECO:0007669"/>
    <property type="project" value="TreeGrafter"/>
</dbReference>
<keyword evidence="7" id="KW-0444">Lipid biosynthesis</keyword>
<dbReference type="FunCoup" id="A0A7M7K050">
    <property type="interactions" value="1278"/>
</dbReference>
<name>A0A7M7K050_VARDE</name>
<evidence type="ECO:0000256" key="5">
    <source>
        <dbReference type="ARBA" id="ARBA00007579"/>
    </source>
</evidence>
<evidence type="ECO:0000313" key="16">
    <source>
        <dbReference type="EnsemblMetazoa" id="XP_022653590"/>
    </source>
</evidence>
<evidence type="ECO:0000256" key="1">
    <source>
        <dbReference type="ARBA" id="ARBA00000374"/>
    </source>
</evidence>
<keyword evidence="10" id="KW-0460">Magnesium</keyword>
<dbReference type="EnsemblMetazoa" id="XM_022797856">
    <property type="protein sequence ID" value="XP_022653591"/>
    <property type="gene ID" value="LOC111247200"/>
</dbReference>
<keyword evidence="17" id="KW-1185">Reference proteome</keyword>
<dbReference type="GO" id="GO:0005737">
    <property type="term" value="C:cytoplasm"/>
    <property type="evidence" value="ECO:0007669"/>
    <property type="project" value="TreeGrafter"/>
</dbReference>
<dbReference type="SUPFAM" id="SSF55811">
    <property type="entry name" value="Nudix"/>
    <property type="match status" value="1"/>
</dbReference>
<dbReference type="Pfam" id="PF00293">
    <property type="entry name" value="NUDIX"/>
    <property type="match status" value="1"/>
</dbReference>
<dbReference type="CDD" id="cd02885">
    <property type="entry name" value="NUDIX_IPP_Isomerase"/>
    <property type="match status" value="1"/>
</dbReference>
<keyword evidence="9" id="KW-0753">Steroid metabolism</keyword>
<dbReference type="EnsemblMetazoa" id="XM_022797855">
    <property type="protein sequence ID" value="XP_022653590"/>
    <property type="gene ID" value="LOC111247200"/>
</dbReference>
<evidence type="ECO:0000256" key="4">
    <source>
        <dbReference type="ARBA" id="ARBA00004826"/>
    </source>
</evidence>
<dbReference type="InterPro" id="IPR015797">
    <property type="entry name" value="NUDIX_hydrolase-like_dom_sf"/>
</dbReference>
<dbReference type="RefSeq" id="XP_022653586.1">
    <property type="nucleotide sequence ID" value="XM_022797851.1"/>
</dbReference>
<evidence type="ECO:0000256" key="8">
    <source>
        <dbReference type="ARBA" id="ARBA00022723"/>
    </source>
</evidence>
<dbReference type="KEGG" id="vde:111247200"/>
<reference evidence="16" key="1">
    <citation type="submission" date="2021-01" db="UniProtKB">
        <authorList>
            <consortium name="EnsemblMetazoa"/>
        </authorList>
    </citation>
    <scope>IDENTIFICATION</scope>
</reference>
<evidence type="ECO:0000259" key="15">
    <source>
        <dbReference type="PROSITE" id="PS51462"/>
    </source>
</evidence>
<evidence type="ECO:0000256" key="2">
    <source>
        <dbReference type="ARBA" id="ARBA00001946"/>
    </source>
</evidence>
<evidence type="ECO:0000256" key="12">
    <source>
        <dbReference type="ARBA" id="ARBA00023098"/>
    </source>
</evidence>
<dbReference type="GO" id="GO:0050992">
    <property type="term" value="P:dimethylallyl diphosphate biosynthetic process"/>
    <property type="evidence" value="ECO:0007669"/>
    <property type="project" value="UniProtKB-UniPathway"/>
</dbReference>
<dbReference type="EnsemblMetazoa" id="XM_022797852">
    <property type="protein sequence ID" value="XP_022653587"/>
    <property type="gene ID" value="LOC111247200"/>
</dbReference>
<keyword evidence="9" id="KW-1207">Sterol metabolism</keyword>
<dbReference type="EnsemblMetazoa" id="XM_022797857">
    <property type="protein sequence ID" value="XP_022653592"/>
    <property type="gene ID" value="LOC111247200"/>
</dbReference>
<comment type="cofactor">
    <cofactor evidence="2">
        <name>Mg(2+)</name>
        <dbReference type="ChEBI" id="CHEBI:18420"/>
    </cofactor>
</comment>
<keyword evidence="12" id="KW-0443">Lipid metabolism</keyword>
<evidence type="ECO:0000313" key="17">
    <source>
        <dbReference type="Proteomes" id="UP000594260"/>
    </source>
</evidence>
<dbReference type="EnsemblMetazoa" id="XM_022797854">
    <property type="protein sequence ID" value="XP_022653589"/>
    <property type="gene ID" value="LOC111247200"/>
</dbReference>
<dbReference type="GO" id="GO:0006695">
    <property type="term" value="P:cholesterol biosynthetic process"/>
    <property type="evidence" value="ECO:0007669"/>
    <property type="project" value="UniProtKB-KW"/>
</dbReference>
<dbReference type="EnsemblMetazoa" id="XM_022797851">
    <property type="protein sequence ID" value="XP_022653586"/>
    <property type="gene ID" value="LOC111247200"/>
</dbReference>
<organism evidence="16 17">
    <name type="scientific">Varroa destructor</name>
    <name type="common">Honeybee mite</name>
    <dbReference type="NCBI Taxonomy" id="109461"/>
    <lineage>
        <taxon>Eukaryota</taxon>
        <taxon>Metazoa</taxon>
        <taxon>Ecdysozoa</taxon>
        <taxon>Arthropoda</taxon>
        <taxon>Chelicerata</taxon>
        <taxon>Arachnida</taxon>
        <taxon>Acari</taxon>
        <taxon>Parasitiformes</taxon>
        <taxon>Mesostigmata</taxon>
        <taxon>Gamasina</taxon>
        <taxon>Dermanyssoidea</taxon>
        <taxon>Varroidae</taxon>
        <taxon>Varroa</taxon>
    </lineage>
</organism>
<comment type="function">
    <text evidence="3">Catalyzes the 1,3-allylic rearrangement of the homoallylic substrate isopentenyl (IPP) to its highly electrophilic allylic isomer, dimethylallyl diphosphate (DMAPP).</text>
</comment>
<evidence type="ECO:0000256" key="6">
    <source>
        <dbReference type="ARBA" id="ARBA00012057"/>
    </source>
</evidence>
<comment type="similarity">
    <text evidence="5">Belongs to the IPP isomerase type 1 family.</text>
</comment>
<dbReference type="EnsemblMetazoa" id="XM_022797858">
    <property type="protein sequence ID" value="XP_022653593"/>
    <property type="gene ID" value="LOC111247200"/>
</dbReference>
<dbReference type="RefSeq" id="XP_022653592.1">
    <property type="nucleotide sequence ID" value="XM_022797857.1"/>
</dbReference>
<keyword evidence="9" id="KW-0153">Cholesterol metabolism</keyword>
<dbReference type="PANTHER" id="PTHR10885">
    <property type="entry name" value="ISOPENTENYL-DIPHOSPHATE DELTA-ISOMERASE"/>
    <property type="match status" value="1"/>
</dbReference>
<dbReference type="OrthoDB" id="510307at2759"/>
<evidence type="ECO:0000256" key="3">
    <source>
        <dbReference type="ARBA" id="ARBA00003951"/>
    </source>
</evidence>
<dbReference type="InterPro" id="IPR000086">
    <property type="entry name" value="NUDIX_hydrolase_dom"/>
</dbReference>
<evidence type="ECO:0000256" key="7">
    <source>
        <dbReference type="ARBA" id="ARBA00022516"/>
    </source>
</evidence>
<dbReference type="Gene3D" id="3.90.79.10">
    <property type="entry name" value="Nucleoside Triphosphate Pyrophosphohydrolase"/>
    <property type="match status" value="1"/>
</dbReference>
<dbReference type="RefSeq" id="XP_022653589.1">
    <property type="nucleotide sequence ID" value="XM_022797854.1"/>
</dbReference>
<comment type="catalytic activity">
    <reaction evidence="1">
        <text>isopentenyl diphosphate = dimethylallyl diphosphate</text>
        <dbReference type="Rhea" id="RHEA:23284"/>
        <dbReference type="ChEBI" id="CHEBI:57623"/>
        <dbReference type="ChEBI" id="CHEBI:128769"/>
        <dbReference type="EC" id="5.3.3.2"/>
    </reaction>
</comment>
<evidence type="ECO:0000256" key="13">
    <source>
        <dbReference type="ARBA" id="ARBA00023229"/>
    </source>
</evidence>
<dbReference type="PROSITE" id="PS51462">
    <property type="entry name" value="NUDIX"/>
    <property type="match status" value="1"/>
</dbReference>
<protein>
    <recommendedName>
        <fullName evidence="6">isopentenyl-diphosphate Delta-isomerase</fullName>
        <ecNumber evidence="6">5.3.3.2</ecNumber>
    </recommendedName>
</protein>
<dbReference type="GO" id="GO:0004452">
    <property type="term" value="F:isopentenyl-diphosphate delta-isomerase activity"/>
    <property type="evidence" value="ECO:0007669"/>
    <property type="project" value="UniProtKB-EC"/>
</dbReference>
<dbReference type="GeneID" id="111247200"/>
<dbReference type="RefSeq" id="XP_022653591.1">
    <property type="nucleotide sequence ID" value="XM_022797856.1"/>
</dbReference>
<proteinExistence type="inferred from homology"/>
<evidence type="ECO:0000256" key="10">
    <source>
        <dbReference type="ARBA" id="ARBA00022842"/>
    </source>
</evidence>
<dbReference type="NCBIfam" id="TIGR02150">
    <property type="entry name" value="IPP_isom_1"/>
    <property type="match status" value="1"/>
</dbReference>
<feature type="domain" description="Nudix hydrolase" evidence="15">
    <location>
        <begin position="129"/>
        <end position="280"/>
    </location>
</feature>
<keyword evidence="9" id="KW-0152">Cholesterol biosynthesis</keyword>
<dbReference type="RefSeq" id="XP_022653593.1">
    <property type="nucleotide sequence ID" value="XM_022797858.1"/>
</dbReference>
<dbReference type="PANTHER" id="PTHR10885:SF0">
    <property type="entry name" value="ISOPENTENYL-DIPHOSPHATE DELTA-ISOMERASE"/>
    <property type="match status" value="1"/>
</dbReference>
<keyword evidence="13" id="KW-0414">Isoprene biosynthesis</keyword>
<dbReference type="Proteomes" id="UP000594260">
    <property type="component" value="Unplaced"/>
</dbReference>
<keyword evidence="8" id="KW-0479">Metal-binding</keyword>
<accession>A0A7M7K050</accession>
<dbReference type="InParanoid" id="A0A7M7K050"/>
<dbReference type="FunFam" id="3.90.79.10:FF:000012">
    <property type="entry name" value="Isopentenyl-diphosphate Delta-isomerase 1"/>
    <property type="match status" value="1"/>
</dbReference>
<sequence length="309" mass="35007">MRRALNRIVNIAGRQLFPRRESEEPLQVVATSSKGNLFGSPFHRTAGRSLAVAMSTAVSAPPSPLRPNHADLDYSPVGNEPQSDIFAGLDPTQIALMNEKCILVDENDRVTGAASKKDCHLMSNIQKGLLHRAFSVFLFNSSGDLLIQQRSDEKITFPGCFTNSCCSHPLATPSELTTNPIEGVKNAAQRRMFIELGIPPEELPLDDFHYVTRMKYKAESDRQWGEHEIDYILFMQKDITTIQPNPNEIKSTLYLSRKDVDIFVDNLEKNGNKLTPWFRLILATSLKKWWDNLDRIHEFDSHDVITRLN</sequence>
<comment type="pathway">
    <text evidence="4">Isoprenoid biosynthesis; dimethylallyl diphosphate biosynthesis; dimethylallyl diphosphate from isopentenyl diphosphate: step 1/1.</text>
</comment>
<dbReference type="UniPathway" id="UPA00059">
    <property type="reaction ID" value="UER00104"/>
</dbReference>
<keyword evidence="11" id="KW-0752">Steroid biosynthesis</keyword>
<dbReference type="InterPro" id="IPR011876">
    <property type="entry name" value="IsopentenylPP_isomerase_typ1"/>
</dbReference>
<evidence type="ECO:0000256" key="11">
    <source>
        <dbReference type="ARBA" id="ARBA00022955"/>
    </source>
</evidence>